<dbReference type="EMBL" id="KZ851899">
    <property type="protein sequence ID" value="RDH25706.1"/>
    <property type="molecule type" value="Genomic_DNA"/>
</dbReference>
<feature type="compositionally biased region" description="Polar residues" evidence="1">
    <location>
        <begin position="78"/>
        <end position="87"/>
    </location>
</feature>
<gene>
    <name evidence="3" type="ORF">M747DRAFT_2896</name>
</gene>
<evidence type="ECO:0000313" key="3">
    <source>
        <dbReference type="EMBL" id="RDH25706.1"/>
    </source>
</evidence>
<protein>
    <submittedName>
        <fullName evidence="3">Uncharacterized protein</fullName>
    </submittedName>
</protein>
<keyword evidence="2" id="KW-0812">Transmembrane</keyword>
<accession>A0A370CFX8</accession>
<proteinExistence type="predicted"/>
<sequence length="87" mass="9749">MCPPSRHCAPCCHDLPLLPMPPVLPVTRVVHPPVQLFLSLFISLVSYHLCFPCRCSRRSRGHPHTVLISPRSLKPRGRSSSWPLSTS</sequence>
<keyword evidence="2" id="KW-0472">Membrane</keyword>
<dbReference type="VEuPathDB" id="FungiDB:M747DRAFT_2896"/>
<name>A0A370CFX8_ASPNG</name>
<evidence type="ECO:0000256" key="2">
    <source>
        <dbReference type="SAM" id="Phobius"/>
    </source>
</evidence>
<organism evidence="3 4">
    <name type="scientific">Aspergillus niger ATCC 13496</name>
    <dbReference type="NCBI Taxonomy" id="1353008"/>
    <lineage>
        <taxon>Eukaryota</taxon>
        <taxon>Fungi</taxon>
        <taxon>Dikarya</taxon>
        <taxon>Ascomycota</taxon>
        <taxon>Pezizomycotina</taxon>
        <taxon>Eurotiomycetes</taxon>
        <taxon>Eurotiomycetidae</taxon>
        <taxon>Eurotiales</taxon>
        <taxon>Aspergillaceae</taxon>
        <taxon>Aspergillus</taxon>
        <taxon>Aspergillus subgen. Circumdati</taxon>
    </lineage>
</organism>
<evidence type="ECO:0000256" key="1">
    <source>
        <dbReference type="SAM" id="MobiDB-lite"/>
    </source>
</evidence>
<keyword evidence="2" id="KW-1133">Transmembrane helix</keyword>
<feature type="region of interest" description="Disordered" evidence="1">
    <location>
        <begin position="58"/>
        <end position="87"/>
    </location>
</feature>
<dbReference type="AlphaFoldDB" id="A0A370CFX8"/>
<feature type="transmembrane region" description="Helical" evidence="2">
    <location>
        <begin position="34"/>
        <end position="51"/>
    </location>
</feature>
<dbReference type="Proteomes" id="UP000253845">
    <property type="component" value="Unassembled WGS sequence"/>
</dbReference>
<reference evidence="3 4" key="1">
    <citation type="submission" date="2018-07" db="EMBL/GenBank/DDBJ databases">
        <title>Section-level genome sequencing of Aspergillus section Nigri to investigate inter- and intra-species variation.</title>
        <authorList>
            <consortium name="DOE Joint Genome Institute"/>
            <person name="Vesth T.C."/>
            <person name="Nybo J.L."/>
            <person name="Theobald S."/>
            <person name="Frisvad J.C."/>
            <person name="Larsen T.O."/>
            <person name="Nielsen K.F."/>
            <person name="Hoof J.B."/>
            <person name="Brandl J."/>
            <person name="Salamov A."/>
            <person name="Riley R."/>
            <person name="Gladden J.M."/>
            <person name="Phatale P."/>
            <person name="Nielsen M.T."/>
            <person name="Lyhne E.K."/>
            <person name="Kogle M.E."/>
            <person name="Strasser K."/>
            <person name="McDonnell E."/>
            <person name="Barry K."/>
            <person name="Clum A."/>
            <person name="Chen C."/>
            <person name="Nolan M."/>
            <person name="Sandor L."/>
            <person name="Kuo A."/>
            <person name="Lipzen A."/>
            <person name="Hainaut M."/>
            <person name="Drula E."/>
            <person name="Tsang A."/>
            <person name="Magnuson J.K."/>
            <person name="Henrissat B."/>
            <person name="Wiebenga A."/>
            <person name="Simmons B.A."/>
            <person name="Makela M.R."/>
            <person name="De vries R.P."/>
            <person name="Grigoriev I.V."/>
            <person name="Mortensen U.H."/>
            <person name="Baker S.E."/>
            <person name="Andersen M.R."/>
        </authorList>
    </citation>
    <scope>NUCLEOTIDE SEQUENCE [LARGE SCALE GENOMIC DNA]</scope>
    <source>
        <strain evidence="3 4">ATCC 13496</strain>
    </source>
</reference>
<evidence type="ECO:0000313" key="4">
    <source>
        <dbReference type="Proteomes" id="UP000253845"/>
    </source>
</evidence>